<dbReference type="Proteomes" id="UP000054558">
    <property type="component" value="Unassembled WGS sequence"/>
</dbReference>
<feature type="region of interest" description="Disordered" evidence="1">
    <location>
        <begin position="1"/>
        <end position="182"/>
    </location>
</feature>
<feature type="compositionally biased region" description="Basic and acidic residues" evidence="1">
    <location>
        <begin position="2225"/>
        <end position="2239"/>
    </location>
</feature>
<keyword evidence="2" id="KW-0472">Membrane</keyword>
<feature type="transmembrane region" description="Helical" evidence="2">
    <location>
        <begin position="1631"/>
        <end position="1652"/>
    </location>
</feature>
<feature type="region of interest" description="Disordered" evidence="1">
    <location>
        <begin position="2017"/>
        <end position="2262"/>
    </location>
</feature>
<feature type="compositionally biased region" description="Basic and acidic residues" evidence="1">
    <location>
        <begin position="2196"/>
        <end position="2209"/>
    </location>
</feature>
<feature type="compositionally biased region" description="Basic and acidic residues" evidence="1">
    <location>
        <begin position="1805"/>
        <end position="1818"/>
    </location>
</feature>
<feature type="transmembrane region" description="Helical" evidence="2">
    <location>
        <begin position="1702"/>
        <end position="1725"/>
    </location>
</feature>
<feature type="transmembrane region" description="Helical" evidence="2">
    <location>
        <begin position="1672"/>
        <end position="1690"/>
    </location>
</feature>
<feature type="transmembrane region" description="Helical" evidence="2">
    <location>
        <begin position="1895"/>
        <end position="1916"/>
    </location>
</feature>
<feature type="compositionally biased region" description="Pro residues" evidence="1">
    <location>
        <begin position="1"/>
        <end position="181"/>
    </location>
</feature>
<dbReference type="PANTHER" id="PTHR34677:SF3">
    <property type="entry name" value="BACTERIAL IG-LIKE DOMAIN-CONTAINING PROTEIN"/>
    <property type="match status" value="1"/>
</dbReference>
<keyword evidence="2" id="KW-0812">Transmembrane</keyword>
<dbReference type="STRING" id="105231.A0A1Y1ILQ2"/>
<protein>
    <recommendedName>
        <fullName evidence="5">Cadherin-like beta sandwich domain-containing protein</fullName>
    </recommendedName>
</protein>
<keyword evidence="4" id="KW-1185">Reference proteome</keyword>
<feature type="compositionally biased region" description="Basic and acidic residues" evidence="1">
    <location>
        <begin position="2082"/>
        <end position="2092"/>
    </location>
</feature>
<dbReference type="PANTHER" id="PTHR34677">
    <property type="match status" value="1"/>
</dbReference>
<keyword evidence="2" id="KW-1133">Transmembrane helix</keyword>
<reference evidence="3 4" key="1">
    <citation type="journal article" date="2014" name="Nat. Commun.">
        <title>Klebsormidium flaccidum genome reveals primary factors for plant terrestrial adaptation.</title>
        <authorList>
            <person name="Hori K."/>
            <person name="Maruyama F."/>
            <person name="Fujisawa T."/>
            <person name="Togashi T."/>
            <person name="Yamamoto N."/>
            <person name="Seo M."/>
            <person name="Sato S."/>
            <person name="Yamada T."/>
            <person name="Mori H."/>
            <person name="Tajima N."/>
            <person name="Moriyama T."/>
            <person name="Ikeuchi M."/>
            <person name="Watanabe M."/>
            <person name="Wada H."/>
            <person name="Kobayashi K."/>
            <person name="Saito M."/>
            <person name="Masuda T."/>
            <person name="Sasaki-Sekimoto Y."/>
            <person name="Mashiguchi K."/>
            <person name="Awai K."/>
            <person name="Shimojima M."/>
            <person name="Masuda S."/>
            <person name="Iwai M."/>
            <person name="Nobusawa T."/>
            <person name="Narise T."/>
            <person name="Kondo S."/>
            <person name="Saito H."/>
            <person name="Sato R."/>
            <person name="Murakawa M."/>
            <person name="Ihara Y."/>
            <person name="Oshima-Yamada Y."/>
            <person name="Ohtaka K."/>
            <person name="Satoh M."/>
            <person name="Sonobe K."/>
            <person name="Ishii M."/>
            <person name="Ohtani R."/>
            <person name="Kanamori-Sato M."/>
            <person name="Honoki R."/>
            <person name="Miyazaki D."/>
            <person name="Mochizuki H."/>
            <person name="Umetsu J."/>
            <person name="Higashi K."/>
            <person name="Shibata D."/>
            <person name="Kamiya Y."/>
            <person name="Sato N."/>
            <person name="Nakamura Y."/>
            <person name="Tabata S."/>
            <person name="Ida S."/>
            <person name="Kurokawa K."/>
            <person name="Ohta H."/>
        </authorList>
    </citation>
    <scope>NUCLEOTIDE SEQUENCE [LARGE SCALE GENOMIC DNA]</scope>
    <source>
        <strain evidence="3 4">NIES-2285</strain>
    </source>
</reference>
<evidence type="ECO:0000256" key="1">
    <source>
        <dbReference type="SAM" id="MobiDB-lite"/>
    </source>
</evidence>
<evidence type="ECO:0000256" key="2">
    <source>
        <dbReference type="SAM" id="Phobius"/>
    </source>
</evidence>
<sequence>MPPPDSFPPPQNPPPNVSPPDSPPPLSANPPPPSRPPPLILPPPNPPPMTSPNPPPPANPPPANPPPLQPPPASPPPPNPPPSNPPPSDPPPITPPLSPPPSIPPILPPPPRFSPPLFPPPQLSPPAKPPVNPPPNPPAKPPPSSLPPPHQEPPPRDCPPLEPPPAKPPPRPPPGAPPPVTPSALLLTFNASNAYPFPSFTPEGTLYSLFLPKGQTSLKLQVSAADPSATITAIPPTGTMAALQSGVLSDNLQVATAGVLIISVTSSDGLRSKLYYFQVAWLQGADPSLQLLYLSTALLIPPFSPTTFNYTAQLNQGSASVMLIAVASDTAATLTLDSGKSQRGQISQQILPPAVVRLVVQSENLLSAYTYTVTLLSAPLAPLPPAANLPPPRVALSPPPPPLTVIRAKVIFVTGVPSPTRATSASFTFYAIEGGTSCSLCSFYCSLDLAPFKTCAFDGAPAYDPSLQQLIYAVPVSGVTAGTHTFQVLALNGNGFSSAPASVTWVVDTNHPLTTIVANVPDHRPTSVQNVVFNVSVRDWAPDGVTLVSCPDCTSRCRIEGGDFAPCHQGAPISYSLQPGSHTFAAQSIDVAGNEESLPVTFTFVIALNRPEGQFTATPPVVTGSPTARFTFRGKILGSYDRCTNCTFTCQLDQQPGQACLQGTAGITYSNLTNGAHTFFLTTTDPDGILNSKLSYNWTAVLVGPKTGIFSFPPTPTALPNATFRFGAVTPGPSSPVSCPGCLFYCALDSGSPRSCDPATGVTYAPLSEGPHSFAVKAVDVFGNVGASAGYTWQVNFSLPLGNVITGPPPVTNSSAAVLRFTGTLRDLPCGGCSYECQVNGGPFLGCDAGIPLKLLGLQQGQQSLVVMVTDNRNVTTLSAPYEWVVDTIPPNVLIVSGPPTTASSGTAQFRFGATDQINGGLSDCDTCTYLCSLDAQAYKPCPNPVLLTDLNPVLLTGLGGENSLTVHVLAVLAVDVAGNVASVAARYTWVVDKRLPVIGLVSGPRNSSSVVSGTVVFSARDHSPGATCANCTALCVLDSQPPVACTGKFSVNGTVLEVDYESLGEGPHAVTVSVTDDLGNTGSFVYSWVIDLISPSVEILTPRSPTSQNPVTVVVRFGEPCLGGGGFTCRSTTSCELGVNGQALPDPSSFFQSGGGEFTLNFIPLGDGPIVFTIAAGVCTDAAGNPNAAANASVYFESHGPRPNLRPALDALRLPPGQGRNLSWGTNKSPVDFSVTFDRLVAGFTAAEVSVAGGKLANFRSQASLFPTGSASNFSAIQAVGSTALVVINGGAAASRAQGDSFSFQVWPDGPGTTFSVWVPSNRCTDSVGSANEASETLEILYDVESPTVELSAYDSGGGDLSSLTSSVRTAAVLVRFSERVLASYAAGVTSANGAVIKGTAFGVGQVLTADCSVTGVEAQGDGLGYVITVAQDVTVTRGSARVWVGAGAVMDLAGNANAESNVLDVDFGYSGLLATAGGTSLSVNFLTAAIASTAAISALVAASPVLSVLLSGASGAGAAGIPAWAPGATSYVVQGNFLGLASTVQGFALLRKLAVQQPAVFTEVANQLAWTNLESGSTTSSVQLTAGTNLTPPPSSASKRRLLQTSTAGAAYVQFNVAVEAHALTAGLLLFRVLLVLSAATILRISLGLLISRGLRRPVPAPLHFPRPELVAGLLSFSALTQACAALMQGSALQAFCGSVLLMLLPFGAIVALLAFLASKVILGSAVSFQEEWRPPPRATWRRRMLEAFVVTESTGRWVDDRVSGRHVAARFGILFEAFRAPETTFVVRKEVPGRKVRQEVERRVSARERPARDGSGDVIGSAERPGSDVVSERAPESASARLARFVDPLCALARLLATCHLGAVLTKKLIFGAFLGAVGGHVAGGGPNMTQLTALLVTCLGYLGWLLMGKPYISRALQAVEIVVALLELLTLSLAVQSGREEFKGSAKDRGLGVLMLVLQVLAIGIQILYQWWASVTELRAQWVLWAERRAERAERMEGRVVLEQHLAVGGAERVERTGRQAARKAHRKDKGAERITRAEELVGERKKGTERRAERAEWAEGDGSGERHLTGKQAKRTARIEGPERQVLLERPVVGASVKAGAESRDGSREARKGAPMTRSWAEDGAESTRVERYRGAGLDETATGARNRGKSRNGEGPFKGPREERKVMTSPKPQRMRKDGDSYQRNSGRGQDLKRRPARAERRPGTGGLGESRPAVRWPPRLETDGGRSADPPERSGTGSNDSAPDRTQAMRAPTASLLRLASGRALRGSSSMRWFVVNEENEQGGEPGSGPGDALQRALRMASSLVPRWPGQSTERADGATQLRRTKGTVAVFTFEEEDVTL</sequence>
<evidence type="ECO:0008006" key="5">
    <source>
        <dbReference type="Google" id="ProtNLM"/>
    </source>
</evidence>
<feature type="compositionally biased region" description="Basic and acidic residues" evidence="1">
    <location>
        <begin position="2106"/>
        <end position="2117"/>
    </location>
</feature>
<feature type="transmembrane region" description="Helical" evidence="2">
    <location>
        <begin position="1954"/>
        <end position="1976"/>
    </location>
</feature>
<dbReference type="EMBL" id="DF237804">
    <property type="protein sequence ID" value="GAQ91790.1"/>
    <property type="molecule type" value="Genomic_DNA"/>
</dbReference>
<feature type="region of interest" description="Disordered" evidence="1">
    <location>
        <begin position="1805"/>
        <end position="1836"/>
    </location>
</feature>
<organism evidence="3 4">
    <name type="scientific">Klebsormidium nitens</name>
    <name type="common">Green alga</name>
    <name type="synonym">Ulothrix nitens</name>
    <dbReference type="NCBI Taxonomy" id="105231"/>
    <lineage>
        <taxon>Eukaryota</taxon>
        <taxon>Viridiplantae</taxon>
        <taxon>Streptophyta</taxon>
        <taxon>Klebsormidiophyceae</taxon>
        <taxon>Klebsormidiales</taxon>
        <taxon>Klebsormidiaceae</taxon>
        <taxon>Klebsormidium</taxon>
    </lineage>
</organism>
<proteinExistence type="predicted"/>
<evidence type="ECO:0000313" key="3">
    <source>
        <dbReference type="EMBL" id="GAQ91790.1"/>
    </source>
</evidence>
<gene>
    <name evidence="3" type="ORF">KFL_008550020</name>
</gene>
<name>A0A1Y1ILQ2_KLENI</name>
<feature type="compositionally biased region" description="Basic and acidic residues" evidence="1">
    <location>
        <begin position="2034"/>
        <end position="2073"/>
    </location>
</feature>
<evidence type="ECO:0000313" key="4">
    <source>
        <dbReference type="Proteomes" id="UP000054558"/>
    </source>
</evidence>
<dbReference type="OrthoDB" id="1936312at2759"/>
<accession>A0A1Y1ILQ2</accession>